<name>A0A7R9L8Z4_9ACAR</name>
<dbReference type="EMBL" id="CAJPVJ010000063">
    <property type="protein sequence ID" value="CAG2160016.1"/>
    <property type="molecule type" value="Genomic_DNA"/>
</dbReference>
<sequence>MTIAAIKPIVTNIFVIPPIIGRATSGLTLKAPVDREKDWHYFLVMGPLVVYVRSSSPAFQTYAGGILDSRECNTGGPFDHSLILVGRGCR</sequence>
<evidence type="ECO:0000313" key="1">
    <source>
        <dbReference type="EMBL" id="CAD7637232.1"/>
    </source>
</evidence>
<reference evidence="1" key="1">
    <citation type="submission" date="2020-11" db="EMBL/GenBank/DDBJ databases">
        <authorList>
            <person name="Tran Van P."/>
        </authorList>
    </citation>
    <scope>NUCLEOTIDE SEQUENCE</scope>
</reference>
<dbReference type="OrthoDB" id="6419041at2759"/>
<dbReference type="Proteomes" id="UP000728032">
    <property type="component" value="Unassembled WGS sequence"/>
</dbReference>
<protein>
    <submittedName>
        <fullName evidence="1">Uncharacterized protein</fullName>
    </submittedName>
</protein>
<dbReference type="AlphaFoldDB" id="A0A7R9L8Z4"/>
<keyword evidence="2" id="KW-1185">Reference proteome</keyword>
<dbReference type="SUPFAM" id="SSF54001">
    <property type="entry name" value="Cysteine proteinases"/>
    <property type="match status" value="1"/>
</dbReference>
<gene>
    <name evidence="1" type="ORF">ONB1V03_LOCUS695</name>
</gene>
<dbReference type="EMBL" id="OC914888">
    <property type="protein sequence ID" value="CAD7637232.1"/>
    <property type="molecule type" value="Genomic_DNA"/>
</dbReference>
<proteinExistence type="predicted"/>
<dbReference type="InterPro" id="IPR038765">
    <property type="entry name" value="Papain-like_cys_pep_sf"/>
</dbReference>
<evidence type="ECO:0000313" key="2">
    <source>
        <dbReference type="Proteomes" id="UP000728032"/>
    </source>
</evidence>
<accession>A0A7R9L8Z4</accession>
<organism evidence="1">
    <name type="scientific">Oppiella nova</name>
    <dbReference type="NCBI Taxonomy" id="334625"/>
    <lineage>
        <taxon>Eukaryota</taxon>
        <taxon>Metazoa</taxon>
        <taxon>Ecdysozoa</taxon>
        <taxon>Arthropoda</taxon>
        <taxon>Chelicerata</taxon>
        <taxon>Arachnida</taxon>
        <taxon>Acari</taxon>
        <taxon>Acariformes</taxon>
        <taxon>Sarcoptiformes</taxon>
        <taxon>Oribatida</taxon>
        <taxon>Brachypylina</taxon>
        <taxon>Oppioidea</taxon>
        <taxon>Oppiidae</taxon>
        <taxon>Oppiella</taxon>
    </lineage>
</organism>